<accession>A0AAE0IX56</accession>
<name>A0AAE0IX56_9PEZI</name>
<sequence length="119" mass="13169">MTFTLLLFSTRKPPPQPSDHFPTKHERYYIHRVETPKSEGNTERNPTTPAVLFAGAQTDFDYDSVSTLTFADQAAFGAYVAVMQQPENAAKIAEVEGKYLDTSKTSIVPVGEAVVTTRE</sequence>
<reference evidence="3" key="2">
    <citation type="submission" date="2023-06" db="EMBL/GenBank/DDBJ databases">
        <authorList>
            <consortium name="Lawrence Berkeley National Laboratory"/>
            <person name="Haridas S."/>
            <person name="Hensen N."/>
            <person name="Bonometti L."/>
            <person name="Westerberg I."/>
            <person name="Brannstrom I.O."/>
            <person name="Guillou S."/>
            <person name="Cros-Aarteil S."/>
            <person name="Calhoun S."/>
            <person name="Kuo A."/>
            <person name="Mondo S."/>
            <person name="Pangilinan J."/>
            <person name="Riley R."/>
            <person name="Labutti K."/>
            <person name="Andreopoulos B."/>
            <person name="Lipzen A."/>
            <person name="Chen C."/>
            <person name="Yanf M."/>
            <person name="Daum C."/>
            <person name="Ng V."/>
            <person name="Clum A."/>
            <person name="Steindorff A."/>
            <person name="Ohm R."/>
            <person name="Martin F."/>
            <person name="Silar P."/>
            <person name="Natvig D."/>
            <person name="Lalanne C."/>
            <person name="Gautier V."/>
            <person name="Ament-Velasquez S.L."/>
            <person name="Kruys A."/>
            <person name="Hutchinson M.I."/>
            <person name="Powell A.J."/>
            <person name="Barry K."/>
            <person name="Miller A.N."/>
            <person name="Grigoriev I.V."/>
            <person name="Debuchy R."/>
            <person name="Gladieux P."/>
            <person name="Thoren M.H."/>
            <person name="Johannesson H."/>
        </authorList>
    </citation>
    <scope>NUCLEOTIDE SEQUENCE</scope>
    <source>
        <strain evidence="3">SMH4131-1</strain>
    </source>
</reference>
<dbReference type="GO" id="GO:0016491">
    <property type="term" value="F:oxidoreductase activity"/>
    <property type="evidence" value="ECO:0007669"/>
    <property type="project" value="InterPro"/>
</dbReference>
<reference evidence="3" key="1">
    <citation type="journal article" date="2023" name="Mol. Phylogenet. Evol.">
        <title>Genome-scale phylogeny and comparative genomics of the fungal order Sordariales.</title>
        <authorList>
            <person name="Hensen N."/>
            <person name="Bonometti L."/>
            <person name="Westerberg I."/>
            <person name="Brannstrom I.O."/>
            <person name="Guillou S."/>
            <person name="Cros-Aarteil S."/>
            <person name="Calhoun S."/>
            <person name="Haridas S."/>
            <person name="Kuo A."/>
            <person name="Mondo S."/>
            <person name="Pangilinan J."/>
            <person name="Riley R."/>
            <person name="LaButti K."/>
            <person name="Andreopoulos B."/>
            <person name="Lipzen A."/>
            <person name="Chen C."/>
            <person name="Yan M."/>
            <person name="Daum C."/>
            <person name="Ng V."/>
            <person name="Clum A."/>
            <person name="Steindorff A."/>
            <person name="Ohm R.A."/>
            <person name="Martin F."/>
            <person name="Silar P."/>
            <person name="Natvig D.O."/>
            <person name="Lalanne C."/>
            <person name="Gautier V."/>
            <person name="Ament-Velasquez S.L."/>
            <person name="Kruys A."/>
            <person name="Hutchinson M.I."/>
            <person name="Powell A.J."/>
            <person name="Barry K."/>
            <person name="Miller A.N."/>
            <person name="Grigoriev I.V."/>
            <person name="Debuchy R."/>
            <person name="Gladieux P."/>
            <person name="Hiltunen Thoren M."/>
            <person name="Johannesson H."/>
        </authorList>
    </citation>
    <scope>NUCLEOTIDE SEQUENCE</scope>
    <source>
        <strain evidence="3">SMH4131-1</strain>
    </source>
</reference>
<comment type="caution">
    <text evidence="3">The sequence shown here is derived from an EMBL/GenBank/DDBJ whole genome shotgun (WGS) entry which is preliminary data.</text>
</comment>
<evidence type="ECO:0000256" key="1">
    <source>
        <dbReference type="ARBA" id="ARBA00005986"/>
    </source>
</evidence>
<dbReference type="AlphaFoldDB" id="A0AAE0IX56"/>
<comment type="similarity">
    <text evidence="1">Belongs to the tpcK family.</text>
</comment>
<feature type="domain" description="EthD" evidence="2">
    <location>
        <begin position="27"/>
        <end position="103"/>
    </location>
</feature>
<organism evidence="3 4">
    <name type="scientific">Cercophora scortea</name>
    <dbReference type="NCBI Taxonomy" id="314031"/>
    <lineage>
        <taxon>Eukaryota</taxon>
        <taxon>Fungi</taxon>
        <taxon>Dikarya</taxon>
        <taxon>Ascomycota</taxon>
        <taxon>Pezizomycotina</taxon>
        <taxon>Sordariomycetes</taxon>
        <taxon>Sordariomycetidae</taxon>
        <taxon>Sordariales</taxon>
        <taxon>Lasiosphaeriaceae</taxon>
        <taxon>Cercophora</taxon>
    </lineage>
</organism>
<evidence type="ECO:0000313" key="4">
    <source>
        <dbReference type="Proteomes" id="UP001286456"/>
    </source>
</evidence>
<protein>
    <recommendedName>
        <fullName evidence="2">EthD domain-containing protein</fullName>
    </recommendedName>
</protein>
<dbReference type="EMBL" id="JAUEPO010000002">
    <property type="protein sequence ID" value="KAK3332857.1"/>
    <property type="molecule type" value="Genomic_DNA"/>
</dbReference>
<evidence type="ECO:0000259" key="2">
    <source>
        <dbReference type="Pfam" id="PF07110"/>
    </source>
</evidence>
<gene>
    <name evidence="3" type="ORF">B0T19DRAFT_439662</name>
</gene>
<dbReference type="InterPro" id="IPR009799">
    <property type="entry name" value="EthD_dom"/>
</dbReference>
<keyword evidence="4" id="KW-1185">Reference proteome</keyword>
<evidence type="ECO:0000313" key="3">
    <source>
        <dbReference type="EMBL" id="KAK3332857.1"/>
    </source>
</evidence>
<dbReference type="Proteomes" id="UP001286456">
    <property type="component" value="Unassembled WGS sequence"/>
</dbReference>
<dbReference type="Pfam" id="PF07110">
    <property type="entry name" value="EthD"/>
    <property type="match status" value="1"/>
</dbReference>
<proteinExistence type="inferred from homology"/>